<evidence type="ECO:0000256" key="1">
    <source>
        <dbReference type="SAM" id="SignalP"/>
    </source>
</evidence>
<reference evidence="2 3" key="1">
    <citation type="submission" date="2018-09" db="EMBL/GenBank/DDBJ databases">
        <title>Genomic investigation of the strawberry pathogen Phytophthora fragariae indicates pathogenicity is determined by transcriptional variation in three key races.</title>
        <authorList>
            <person name="Adams T.M."/>
            <person name="Armitage A.D."/>
            <person name="Sobczyk M.K."/>
            <person name="Bates H.J."/>
            <person name="Dunwell J.M."/>
            <person name="Nellist C.F."/>
            <person name="Harrison R.J."/>
        </authorList>
    </citation>
    <scope>NUCLEOTIDE SEQUENCE [LARGE SCALE GENOMIC DNA]</scope>
    <source>
        <strain evidence="2 3">NOV-77</strain>
    </source>
</reference>
<evidence type="ECO:0000313" key="3">
    <source>
        <dbReference type="Proteomes" id="UP000486351"/>
    </source>
</evidence>
<protein>
    <recommendedName>
        <fullName evidence="4">Secreted protein</fullName>
    </recommendedName>
</protein>
<dbReference type="EMBL" id="QXFY01000109">
    <property type="protein sequence ID" value="KAE9356596.1"/>
    <property type="molecule type" value="Genomic_DNA"/>
</dbReference>
<organism evidence="2 3">
    <name type="scientific">Phytophthora fragariae</name>
    <dbReference type="NCBI Taxonomy" id="53985"/>
    <lineage>
        <taxon>Eukaryota</taxon>
        <taxon>Sar</taxon>
        <taxon>Stramenopiles</taxon>
        <taxon>Oomycota</taxon>
        <taxon>Peronosporomycetes</taxon>
        <taxon>Peronosporales</taxon>
        <taxon>Peronosporaceae</taxon>
        <taxon>Phytophthora</taxon>
    </lineage>
</organism>
<dbReference type="Proteomes" id="UP000486351">
    <property type="component" value="Unassembled WGS sequence"/>
</dbReference>
<gene>
    <name evidence="2" type="ORF">PF008_g3549</name>
</gene>
<sequence length="81" mass="9127">MRLISECHRCLATVLLSLGARQAVDAPVVANIDPRAWVLRESFDRVVVELPQASVRFCRRILPRVQRCPPDSQRPPRAAPV</sequence>
<comment type="caution">
    <text evidence="2">The sequence shown here is derived from an EMBL/GenBank/DDBJ whole genome shotgun (WGS) entry which is preliminary data.</text>
</comment>
<accession>A0A6G0SFV8</accession>
<feature type="chain" id="PRO_5026299018" description="Secreted protein" evidence="1">
    <location>
        <begin position="27"/>
        <end position="81"/>
    </location>
</feature>
<keyword evidence="1" id="KW-0732">Signal</keyword>
<feature type="signal peptide" evidence="1">
    <location>
        <begin position="1"/>
        <end position="26"/>
    </location>
</feature>
<evidence type="ECO:0000313" key="2">
    <source>
        <dbReference type="EMBL" id="KAE9356596.1"/>
    </source>
</evidence>
<proteinExistence type="predicted"/>
<dbReference type="AlphaFoldDB" id="A0A6G0SFV8"/>
<name>A0A6G0SFV8_9STRA</name>
<evidence type="ECO:0008006" key="4">
    <source>
        <dbReference type="Google" id="ProtNLM"/>
    </source>
</evidence>